<dbReference type="KEGG" id="dae:Dtox_0175"/>
<evidence type="ECO:0000256" key="3">
    <source>
        <dbReference type="ARBA" id="ARBA00022777"/>
    </source>
</evidence>
<dbReference type="PRINTS" id="PR00344">
    <property type="entry name" value="BCTRLSENSOR"/>
</dbReference>
<dbReference type="PANTHER" id="PTHR43065:SF29">
    <property type="entry name" value="SENSOR PROTEIN KINASE FLES"/>
    <property type="match status" value="1"/>
</dbReference>
<dbReference type="SMART" id="SM00387">
    <property type="entry name" value="HATPase_c"/>
    <property type="match status" value="1"/>
</dbReference>
<protein>
    <recommendedName>
        <fullName evidence="2">histidine kinase</fullName>
        <ecNumber evidence="2">2.7.13.3</ecNumber>
    </recommendedName>
</protein>
<dbReference type="InterPro" id="IPR004358">
    <property type="entry name" value="Sig_transdc_His_kin-like_C"/>
</dbReference>
<sequence>MEELSYHILDLARNSIEAGAANLEINVIEDPAKNLLKFEVKDDGRGIGENALNKITDPFYTTKAAKKIGLGIPLLSEAVQACGGSLKIEPLSPNGTQVTASFPYDHMDRAPLGDLPSTISVLLAAGHCFNLIYRHRHVRKNFVFNTKEIRAQLGKVPLTTPAVLNWLQEYLDSSIRNLKRRRNN</sequence>
<dbReference type="eggNOG" id="COG0323">
    <property type="taxonomic scope" value="Bacteria"/>
</dbReference>
<name>C8W2X4_DESAS</name>
<comment type="catalytic activity">
    <reaction evidence="1">
        <text>ATP + protein L-histidine = ADP + protein N-phospho-L-histidine.</text>
        <dbReference type="EC" id="2.7.13.3"/>
    </reaction>
</comment>
<dbReference type="InterPro" id="IPR005467">
    <property type="entry name" value="His_kinase_dom"/>
</dbReference>
<gene>
    <name evidence="6" type="ordered locus">Dtox_0175</name>
</gene>
<dbReference type="RefSeq" id="WP_012813582.1">
    <property type="nucleotide sequence ID" value="NC_013216.1"/>
</dbReference>
<feature type="domain" description="Histidine kinase" evidence="5">
    <location>
        <begin position="1"/>
        <end position="106"/>
    </location>
</feature>
<keyword evidence="7" id="KW-1185">Reference proteome</keyword>
<evidence type="ECO:0000256" key="1">
    <source>
        <dbReference type="ARBA" id="ARBA00000085"/>
    </source>
</evidence>
<dbReference type="OrthoDB" id="9797586at2"/>
<evidence type="ECO:0000259" key="5">
    <source>
        <dbReference type="PROSITE" id="PS50109"/>
    </source>
</evidence>
<dbReference type="AlphaFoldDB" id="C8W2X4"/>
<dbReference type="EC" id="2.7.13.3" evidence="2"/>
<dbReference type="PANTHER" id="PTHR43065">
    <property type="entry name" value="SENSOR HISTIDINE KINASE"/>
    <property type="match status" value="1"/>
</dbReference>
<proteinExistence type="predicted"/>
<accession>C8W2X4</accession>
<dbReference type="HOGENOM" id="CLU_125323_0_0_9"/>
<evidence type="ECO:0000313" key="7">
    <source>
        <dbReference type="Proteomes" id="UP000002217"/>
    </source>
</evidence>
<dbReference type="Pfam" id="PF02518">
    <property type="entry name" value="HATPase_c"/>
    <property type="match status" value="1"/>
</dbReference>
<reference evidence="6 7" key="1">
    <citation type="journal article" date="2009" name="Stand. Genomic Sci.">
        <title>Complete genome sequence of Desulfotomaculum acetoxidans type strain (5575).</title>
        <authorList>
            <person name="Spring S."/>
            <person name="Lapidus A."/>
            <person name="Schroder M."/>
            <person name="Gleim D."/>
            <person name="Sims D."/>
            <person name="Meincke L."/>
            <person name="Glavina Del Rio T."/>
            <person name="Tice H."/>
            <person name="Copeland A."/>
            <person name="Cheng J.F."/>
            <person name="Lucas S."/>
            <person name="Chen F."/>
            <person name="Nolan M."/>
            <person name="Bruce D."/>
            <person name="Goodwin L."/>
            <person name="Pitluck S."/>
            <person name="Ivanova N."/>
            <person name="Mavromatis K."/>
            <person name="Mikhailova N."/>
            <person name="Pati A."/>
            <person name="Chen A."/>
            <person name="Palaniappan K."/>
            <person name="Land M."/>
            <person name="Hauser L."/>
            <person name="Chang Y.J."/>
            <person name="Jeffries C.D."/>
            <person name="Chain P."/>
            <person name="Saunders E."/>
            <person name="Brettin T."/>
            <person name="Detter J.C."/>
            <person name="Goker M."/>
            <person name="Bristow J."/>
            <person name="Eisen J.A."/>
            <person name="Markowitz V."/>
            <person name="Hugenholtz P."/>
            <person name="Kyrpides N.C."/>
            <person name="Klenk H.P."/>
            <person name="Han C."/>
        </authorList>
    </citation>
    <scope>NUCLEOTIDE SEQUENCE [LARGE SCALE GENOMIC DNA]</scope>
    <source>
        <strain evidence="7">ATCC 49208 / DSM 771 / VKM B-1644</strain>
    </source>
</reference>
<organism evidence="6 7">
    <name type="scientific">Desulfofarcimen acetoxidans (strain ATCC 49208 / DSM 771 / KCTC 5769 / VKM B-1644 / 5575)</name>
    <name type="common">Desulfotomaculum acetoxidans</name>
    <dbReference type="NCBI Taxonomy" id="485916"/>
    <lineage>
        <taxon>Bacteria</taxon>
        <taxon>Bacillati</taxon>
        <taxon>Bacillota</taxon>
        <taxon>Clostridia</taxon>
        <taxon>Eubacteriales</taxon>
        <taxon>Peptococcaceae</taxon>
        <taxon>Desulfofarcimen</taxon>
    </lineage>
</organism>
<dbReference type="SUPFAM" id="SSF55874">
    <property type="entry name" value="ATPase domain of HSP90 chaperone/DNA topoisomerase II/histidine kinase"/>
    <property type="match status" value="1"/>
</dbReference>
<keyword evidence="4" id="KW-0902">Two-component regulatory system</keyword>
<dbReference type="InterPro" id="IPR003594">
    <property type="entry name" value="HATPase_dom"/>
</dbReference>
<dbReference type="Proteomes" id="UP000002217">
    <property type="component" value="Chromosome"/>
</dbReference>
<evidence type="ECO:0000256" key="4">
    <source>
        <dbReference type="ARBA" id="ARBA00023012"/>
    </source>
</evidence>
<dbReference type="CDD" id="cd00075">
    <property type="entry name" value="HATPase"/>
    <property type="match status" value="1"/>
</dbReference>
<keyword evidence="3 6" id="KW-0418">Kinase</keyword>
<dbReference type="PROSITE" id="PS50109">
    <property type="entry name" value="HIS_KIN"/>
    <property type="match status" value="1"/>
</dbReference>
<dbReference type="Gene3D" id="3.30.565.10">
    <property type="entry name" value="Histidine kinase-like ATPase, C-terminal domain"/>
    <property type="match status" value="1"/>
</dbReference>
<dbReference type="InterPro" id="IPR036890">
    <property type="entry name" value="HATPase_C_sf"/>
</dbReference>
<evidence type="ECO:0000256" key="2">
    <source>
        <dbReference type="ARBA" id="ARBA00012438"/>
    </source>
</evidence>
<dbReference type="GO" id="GO:0004673">
    <property type="term" value="F:protein histidine kinase activity"/>
    <property type="evidence" value="ECO:0007669"/>
    <property type="project" value="UniProtKB-EC"/>
</dbReference>
<dbReference type="GO" id="GO:0000160">
    <property type="term" value="P:phosphorelay signal transduction system"/>
    <property type="evidence" value="ECO:0007669"/>
    <property type="project" value="UniProtKB-KW"/>
</dbReference>
<dbReference type="EMBL" id="CP001720">
    <property type="protein sequence ID" value="ACV61130.1"/>
    <property type="molecule type" value="Genomic_DNA"/>
</dbReference>
<dbReference type="STRING" id="485916.Dtox_0175"/>
<keyword evidence="3 6" id="KW-0808">Transferase</keyword>
<evidence type="ECO:0000313" key="6">
    <source>
        <dbReference type="EMBL" id="ACV61130.1"/>
    </source>
</evidence>